<dbReference type="EMBL" id="SCKG01000016">
    <property type="protein sequence ID" value="TDH01768.1"/>
    <property type="molecule type" value="Genomic_DNA"/>
</dbReference>
<evidence type="ECO:0000259" key="3">
    <source>
        <dbReference type="Pfam" id="PF00229"/>
    </source>
</evidence>
<dbReference type="Pfam" id="PF00229">
    <property type="entry name" value="TNF"/>
    <property type="match status" value="1"/>
</dbReference>
<comment type="similarity">
    <text evidence="1">Belongs to the tumor necrosis factor family.</text>
</comment>
<dbReference type="InterPro" id="IPR008983">
    <property type="entry name" value="Tumour_necrosis_fac-like_dom"/>
</dbReference>
<evidence type="ECO:0000256" key="2">
    <source>
        <dbReference type="SAM" id="Phobius"/>
    </source>
</evidence>
<dbReference type="SUPFAM" id="SSF49842">
    <property type="entry name" value="TNF-like"/>
    <property type="match status" value="1"/>
</dbReference>
<organism evidence="4 5">
    <name type="scientific">Perca flavescens</name>
    <name type="common">American yellow perch</name>
    <name type="synonym">Morone flavescens</name>
    <dbReference type="NCBI Taxonomy" id="8167"/>
    <lineage>
        <taxon>Eukaryota</taxon>
        <taxon>Metazoa</taxon>
        <taxon>Chordata</taxon>
        <taxon>Craniata</taxon>
        <taxon>Vertebrata</taxon>
        <taxon>Euteleostomi</taxon>
        <taxon>Actinopterygii</taxon>
        <taxon>Neopterygii</taxon>
        <taxon>Teleostei</taxon>
        <taxon>Neoteleostei</taxon>
        <taxon>Acanthomorphata</taxon>
        <taxon>Eupercaria</taxon>
        <taxon>Perciformes</taxon>
        <taxon>Percoidei</taxon>
        <taxon>Percidae</taxon>
        <taxon>Percinae</taxon>
        <taxon>Perca</taxon>
    </lineage>
</organism>
<dbReference type="GO" id="GO:0016020">
    <property type="term" value="C:membrane"/>
    <property type="evidence" value="ECO:0007669"/>
    <property type="project" value="InterPro"/>
</dbReference>
<keyword evidence="5" id="KW-1185">Reference proteome</keyword>
<dbReference type="GO" id="GO:0005164">
    <property type="term" value="F:tumor necrosis factor receptor binding"/>
    <property type="evidence" value="ECO:0007669"/>
    <property type="project" value="InterPro"/>
</dbReference>
<dbReference type="AlphaFoldDB" id="A0A484CIU3"/>
<keyword evidence="2" id="KW-1133">Transmembrane helix</keyword>
<name>A0A484CIU3_PERFV</name>
<keyword evidence="2" id="KW-0472">Membrane</keyword>
<reference evidence="4 5" key="1">
    <citation type="submission" date="2019-01" db="EMBL/GenBank/DDBJ databases">
        <title>A chromosome-scale genome assembly of the yellow perch, Perca flavescens.</title>
        <authorList>
            <person name="Feron R."/>
            <person name="Morvezen R."/>
            <person name="Bestin A."/>
            <person name="Haffray P."/>
            <person name="Klopp C."/>
            <person name="Zahm M."/>
            <person name="Cabau C."/>
            <person name="Roques C."/>
            <person name="Donnadieu C."/>
            <person name="Bouchez O."/>
            <person name="Christie M."/>
            <person name="Larson W."/>
            <person name="Guiguen Y."/>
        </authorList>
    </citation>
    <scope>NUCLEOTIDE SEQUENCE [LARGE SCALE GENOMIC DNA]</scope>
    <source>
        <strain evidence="4">YP-PL-M2</strain>
        <tissue evidence="4">Blood</tissue>
    </source>
</reference>
<dbReference type="InterPro" id="IPR006052">
    <property type="entry name" value="TNF_dom"/>
</dbReference>
<proteinExistence type="inferred from homology"/>
<protein>
    <recommendedName>
        <fullName evidence="3">THD domain-containing protein</fullName>
    </recommendedName>
</protein>
<feature type="transmembrane region" description="Helical" evidence="2">
    <location>
        <begin position="48"/>
        <end position="70"/>
    </location>
</feature>
<dbReference type="Proteomes" id="UP000295070">
    <property type="component" value="Chromosome 16"/>
</dbReference>
<dbReference type="Gene3D" id="2.60.120.40">
    <property type="match status" value="1"/>
</dbReference>
<feature type="domain" description="THD" evidence="3">
    <location>
        <begin position="140"/>
        <end position="232"/>
    </location>
</feature>
<accession>A0A484CIU3</accession>
<evidence type="ECO:0000313" key="5">
    <source>
        <dbReference type="Proteomes" id="UP000295070"/>
    </source>
</evidence>
<sequence length="235" mass="26417">MEEKLFGQTLPTESARGDAIIDMDSDKSVLILIEHCRDMKQQETRLRLITLLLLLSCMALFIFTICAVLWQHGNSGSNGQECAVKPSPAYSKQQSICPTANPQTNIQKLHVDLTSVPVDNKPDGVYLKWHDNFGGQHIKEETAIVIPEDGFYFVYVRIALNCNEGDRFYAELRNWSDSYPVDRTEMEAWDGCTSKGENSVFMGQLLKLSKGDNLSMWIGQGYELISTSSFGAYLT</sequence>
<comment type="caution">
    <text evidence="4">The sequence shown here is derived from an EMBL/GenBank/DDBJ whole genome shotgun (WGS) entry which is preliminary data.</text>
</comment>
<gene>
    <name evidence="4" type="ORF">EPR50_G00166020</name>
</gene>
<evidence type="ECO:0000256" key="1">
    <source>
        <dbReference type="ARBA" id="ARBA00008670"/>
    </source>
</evidence>
<dbReference type="GO" id="GO:0006955">
    <property type="term" value="P:immune response"/>
    <property type="evidence" value="ECO:0007669"/>
    <property type="project" value="InterPro"/>
</dbReference>
<keyword evidence="2" id="KW-0812">Transmembrane</keyword>
<evidence type="ECO:0000313" key="4">
    <source>
        <dbReference type="EMBL" id="TDH01768.1"/>
    </source>
</evidence>